<evidence type="ECO:0000313" key="1">
    <source>
        <dbReference type="EMBL" id="SIQ63490.1"/>
    </source>
</evidence>
<sequence>MVTQKKLLMSSLNLWGASFFMQLWGRYSCCAKNRIAQYSPMSIMSKDM</sequence>
<organism evidence="1 2">
    <name type="scientific">Paenibacillus macquariensis</name>
    <dbReference type="NCBI Taxonomy" id="948756"/>
    <lineage>
        <taxon>Bacteria</taxon>
        <taxon>Bacillati</taxon>
        <taxon>Bacillota</taxon>
        <taxon>Bacilli</taxon>
        <taxon>Bacillales</taxon>
        <taxon>Paenibacillaceae</taxon>
        <taxon>Paenibacillus</taxon>
    </lineage>
</organism>
<protein>
    <submittedName>
        <fullName evidence="1">Uncharacterized protein</fullName>
    </submittedName>
</protein>
<dbReference type="Proteomes" id="UP000186666">
    <property type="component" value="Unassembled WGS sequence"/>
</dbReference>
<proteinExistence type="predicted"/>
<comment type="caution">
    <text evidence="1">The sequence shown here is derived from an EMBL/GenBank/DDBJ whole genome shotgun (WGS) entry which is preliminary data.</text>
</comment>
<dbReference type="EMBL" id="FTNK01000003">
    <property type="protein sequence ID" value="SIQ63490.1"/>
    <property type="molecule type" value="Genomic_DNA"/>
</dbReference>
<keyword evidence="2" id="KW-1185">Reference proteome</keyword>
<reference evidence="1 2" key="1">
    <citation type="submission" date="2017-01" db="EMBL/GenBank/DDBJ databases">
        <authorList>
            <person name="Varghese N."/>
            <person name="Submissions S."/>
        </authorList>
    </citation>
    <scope>NUCLEOTIDE SEQUENCE [LARGE SCALE GENOMIC DNA]</scope>
    <source>
        <strain evidence="1 2">ATCC 23464</strain>
    </source>
</reference>
<gene>
    <name evidence="1" type="ORF">SAMN05421578_103108</name>
</gene>
<evidence type="ECO:0000313" key="2">
    <source>
        <dbReference type="Proteomes" id="UP000186666"/>
    </source>
</evidence>
<name>A0ABY1JR04_9BACL</name>
<accession>A0ABY1JR04</accession>